<gene>
    <name evidence="9" type="ORF">ACFOUV_14960</name>
</gene>
<comment type="subcellular location">
    <subcellularLocation>
        <location evidence="1 7">Cell membrane</location>
        <topology evidence="1 7">Multi-pass membrane protein</topology>
    </subcellularLocation>
</comment>
<evidence type="ECO:0000256" key="6">
    <source>
        <dbReference type="ARBA" id="ARBA00023136"/>
    </source>
</evidence>
<dbReference type="CDD" id="cd06261">
    <property type="entry name" value="TM_PBP2"/>
    <property type="match status" value="1"/>
</dbReference>
<keyword evidence="6 7" id="KW-0472">Membrane</keyword>
<keyword evidence="3" id="KW-1003">Cell membrane</keyword>
<dbReference type="Proteomes" id="UP001595772">
    <property type="component" value="Unassembled WGS sequence"/>
</dbReference>
<feature type="transmembrane region" description="Helical" evidence="7">
    <location>
        <begin position="68"/>
        <end position="89"/>
    </location>
</feature>
<feature type="transmembrane region" description="Helical" evidence="7">
    <location>
        <begin position="142"/>
        <end position="168"/>
    </location>
</feature>
<evidence type="ECO:0000256" key="2">
    <source>
        <dbReference type="ARBA" id="ARBA00022448"/>
    </source>
</evidence>
<name>A0ABV8H234_9BACI</name>
<evidence type="ECO:0000256" key="4">
    <source>
        <dbReference type="ARBA" id="ARBA00022692"/>
    </source>
</evidence>
<accession>A0ABV8H234</accession>
<keyword evidence="4 7" id="KW-0812">Transmembrane</keyword>
<evidence type="ECO:0000256" key="7">
    <source>
        <dbReference type="RuleBase" id="RU363032"/>
    </source>
</evidence>
<protein>
    <submittedName>
        <fullName evidence="9">Carbohydrate ABC transporter permease</fullName>
    </submittedName>
</protein>
<evidence type="ECO:0000313" key="9">
    <source>
        <dbReference type="EMBL" id="MFC4025093.1"/>
    </source>
</evidence>
<keyword evidence="10" id="KW-1185">Reference proteome</keyword>
<feature type="transmembrane region" description="Helical" evidence="7">
    <location>
        <begin position="202"/>
        <end position="219"/>
    </location>
</feature>
<reference evidence="10" key="1">
    <citation type="journal article" date="2019" name="Int. J. Syst. Evol. Microbiol.">
        <title>The Global Catalogue of Microorganisms (GCM) 10K type strain sequencing project: providing services to taxonomists for standard genome sequencing and annotation.</title>
        <authorList>
            <consortium name="The Broad Institute Genomics Platform"/>
            <consortium name="The Broad Institute Genome Sequencing Center for Infectious Disease"/>
            <person name="Wu L."/>
            <person name="Ma J."/>
        </authorList>
    </citation>
    <scope>NUCLEOTIDE SEQUENCE [LARGE SCALE GENOMIC DNA]</scope>
    <source>
        <strain evidence="10">IBRC-M 10703</strain>
    </source>
</reference>
<dbReference type="PANTHER" id="PTHR30193:SF44">
    <property type="entry name" value="LACTOSE TRANSPORT SYSTEM PERMEASE PROTEIN LACF"/>
    <property type="match status" value="1"/>
</dbReference>
<evidence type="ECO:0000313" key="10">
    <source>
        <dbReference type="Proteomes" id="UP001595772"/>
    </source>
</evidence>
<comment type="caution">
    <text evidence="9">The sequence shown here is derived from an EMBL/GenBank/DDBJ whole genome shotgun (WGS) entry which is preliminary data.</text>
</comment>
<dbReference type="RefSeq" id="WP_379497586.1">
    <property type="nucleotide sequence ID" value="NZ_JBHSAO010000011.1"/>
</dbReference>
<sequence>MYKARHAWGFLTLPLLLLLLFTFIPGIAAFVLSFTNYNVFRPLEFIGLSNYIEAFKDATFRKAMFNTVYYWLLVTPALVVLPIFVAILVNQKIRGVKIFRLIFYFPTLVSVVVTAILFSWMFAEQGIINYLLSLVGIDPIGWLTNTLTVMPALAIVTIWQGFGYYMLFYLAALQGVPKDLYEAAELDGAGFWRKHLHITIPMIKPMIFFVAVISTMGAFKEFTLMLTMTDGGPLNASKTAVYLVFEEAFTNLEMGYASAISFILFVVILFITLINQKLLDNNPNK</sequence>
<evidence type="ECO:0000256" key="1">
    <source>
        <dbReference type="ARBA" id="ARBA00004651"/>
    </source>
</evidence>
<dbReference type="Gene3D" id="1.10.3720.10">
    <property type="entry name" value="MetI-like"/>
    <property type="match status" value="1"/>
</dbReference>
<evidence type="ECO:0000256" key="3">
    <source>
        <dbReference type="ARBA" id="ARBA00022475"/>
    </source>
</evidence>
<dbReference type="PANTHER" id="PTHR30193">
    <property type="entry name" value="ABC TRANSPORTER PERMEASE PROTEIN"/>
    <property type="match status" value="1"/>
</dbReference>
<dbReference type="PROSITE" id="PS50928">
    <property type="entry name" value="ABC_TM1"/>
    <property type="match status" value="1"/>
</dbReference>
<comment type="similarity">
    <text evidence="7">Belongs to the binding-protein-dependent transport system permease family.</text>
</comment>
<dbReference type="InterPro" id="IPR051393">
    <property type="entry name" value="ABC_transporter_permease"/>
</dbReference>
<feature type="domain" description="ABC transmembrane type-1" evidence="8">
    <location>
        <begin position="64"/>
        <end position="275"/>
    </location>
</feature>
<evidence type="ECO:0000259" key="8">
    <source>
        <dbReference type="PROSITE" id="PS50928"/>
    </source>
</evidence>
<dbReference type="EMBL" id="JBHSAO010000011">
    <property type="protein sequence ID" value="MFC4025093.1"/>
    <property type="molecule type" value="Genomic_DNA"/>
</dbReference>
<keyword evidence="5 7" id="KW-1133">Transmembrane helix</keyword>
<proteinExistence type="inferred from homology"/>
<keyword evidence="2 7" id="KW-0813">Transport</keyword>
<dbReference type="Pfam" id="PF00528">
    <property type="entry name" value="BPD_transp_1"/>
    <property type="match status" value="1"/>
</dbReference>
<feature type="transmembrane region" description="Helical" evidence="7">
    <location>
        <begin position="101"/>
        <end position="122"/>
    </location>
</feature>
<dbReference type="InterPro" id="IPR000515">
    <property type="entry name" value="MetI-like"/>
</dbReference>
<organism evidence="9 10">
    <name type="scientific">Oceanobacillus longus</name>
    <dbReference type="NCBI Taxonomy" id="930120"/>
    <lineage>
        <taxon>Bacteria</taxon>
        <taxon>Bacillati</taxon>
        <taxon>Bacillota</taxon>
        <taxon>Bacilli</taxon>
        <taxon>Bacillales</taxon>
        <taxon>Bacillaceae</taxon>
        <taxon>Oceanobacillus</taxon>
    </lineage>
</organism>
<feature type="transmembrane region" description="Helical" evidence="7">
    <location>
        <begin position="254"/>
        <end position="275"/>
    </location>
</feature>
<dbReference type="InterPro" id="IPR035906">
    <property type="entry name" value="MetI-like_sf"/>
</dbReference>
<dbReference type="SUPFAM" id="SSF161098">
    <property type="entry name" value="MetI-like"/>
    <property type="match status" value="1"/>
</dbReference>
<evidence type="ECO:0000256" key="5">
    <source>
        <dbReference type="ARBA" id="ARBA00022989"/>
    </source>
</evidence>